<evidence type="ECO:0000256" key="4">
    <source>
        <dbReference type="ARBA" id="ARBA00022989"/>
    </source>
</evidence>
<comment type="similarity">
    <text evidence="2">Belongs to the TMEM135 family.</text>
</comment>
<reference evidence="8" key="1">
    <citation type="submission" date="2018-10" db="EMBL/GenBank/DDBJ databases">
        <title>Transcriptome assembly of Aceria tosichella (Wheat curl mite) Type 2.</title>
        <authorList>
            <person name="Scully E.D."/>
            <person name="Geib S.M."/>
            <person name="Palmer N.A."/>
            <person name="Gupta A.K."/>
            <person name="Sarath G."/>
            <person name="Tatineni S."/>
        </authorList>
    </citation>
    <scope>NUCLEOTIDE SEQUENCE</scope>
    <source>
        <strain evidence="8">LincolnNE</strain>
    </source>
</reference>
<feature type="transmembrane region" description="Helical" evidence="6">
    <location>
        <begin position="162"/>
        <end position="178"/>
    </location>
</feature>
<keyword evidence="3 6" id="KW-0812">Transmembrane</keyword>
<feature type="domain" description="Transmembrane protein 135 N-terminal" evidence="7">
    <location>
        <begin position="19"/>
        <end position="151"/>
    </location>
</feature>
<evidence type="ECO:0000256" key="2">
    <source>
        <dbReference type="ARBA" id="ARBA00008924"/>
    </source>
</evidence>
<evidence type="ECO:0000256" key="5">
    <source>
        <dbReference type="ARBA" id="ARBA00023136"/>
    </source>
</evidence>
<name>A0A6G1SG41_9ACAR</name>
<dbReference type="InterPro" id="IPR031926">
    <property type="entry name" value="TMEM135_N"/>
</dbReference>
<dbReference type="AlphaFoldDB" id="A0A6G1SG41"/>
<feature type="transmembrane region" description="Helical" evidence="6">
    <location>
        <begin position="134"/>
        <end position="156"/>
    </location>
</feature>
<evidence type="ECO:0000256" key="6">
    <source>
        <dbReference type="SAM" id="Phobius"/>
    </source>
</evidence>
<evidence type="ECO:0000256" key="3">
    <source>
        <dbReference type="ARBA" id="ARBA00022692"/>
    </source>
</evidence>
<feature type="transmembrane region" description="Helical" evidence="6">
    <location>
        <begin position="81"/>
        <end position="100"/>
    </location>
</feature>
<dbReference type="Pfam" id="PF15982">
    <property type="entry name" value="TMEM135_C_rich"/>
    <property type="match status" value="1"/>
</dbReference>
<evidence type="ECO:0000259" key="7">
    <source>
        <dbReference type="Pfam" id="PF15982"/>
    </source>
</evidence>
<sequence length="514" mass="58728">MTNTISKLHHALEIWSFKYNCYEAVHPWTPFCSDSALDIGVTVFGEAIKLYTPLYLFSQIIQRKYDYDSFKNTCQSIIRSTSFISANAFFALFFFCSSQYFTGKFYYYAVAYLPGFIASAMAVLIEKPSRRSSLAFYVANVASETLFRIYVGRGYLRPLKYGQVYIFTLSIATLMMMAKKRGFEDDPLSAAIKLIVGPEEATTRRSRRRAHEDAIDLDNKELKSSRLALDKNFKLAQDTELGTNRLNEYDNVHAHQTTTSGLAGNFRNTNLFKWMKLIYSARHPLCPHQDRSCLYYVTRSSVRALLIGYAVQLGLKLSTKIPMALKDPSVLRSTATDAGILKFGIFLSTFTCLFKATNCCLRWTTNCSKPSNCFLAGMVAAPALMFYPSPTVALYVLWKCLEALFNEGVRSGVIENKDFFIVILYGLATSQLFYSALMDPRYMKKSYMAFLDRISHHKLHMINRSVLDVFGTQASSGYEDYFPDLHPKFMSRAFQGSIWVWMIEQKFPNQQRHS</sequence>
<gene>
    <name evidence="8" type="primary">TMEM135_2</name>
    <name evidence="8" type="ORF">g.11683</name>
</gene>
<comment type="subcellular location">
    <subcellularLocation>
        <location evidence="1">Endomembrane system</location>
        <topology evidence="1">Multi-pass membrane protein</topology>
    </subcellularLocation>
</comment>
<dbReference type="EMBL" id="GGYP01004674">
    <property type="protein sequence ID" value="MDE49445.1"/>
    <property type="molecule type" value="Transcribed_RNA"/>
</dbReference>
<dbReference type="GO" id="GO:0012505">
    <property type="term" value="C:endomembrane system"/>
    <property type="evidence" value="ECO:0007669"/>
    <property type="project" value="UniProtKB-SubCell"/>
</dbReference>
<proteinExistence type="inferred from homology"/>
<feature type="transmembrane region" description="Helical" evidence="6">
    <location>
        <begin position="106"/>
        <end position="125"/>
    </location>
</feature>
<organism evidence="8">
    <name type="scientific">Aceria tosichella</name>
    <name type="common">wheat curl mite</name>
    <dbReference type="NCBI Taxonomy" id="561515"/>
    <lineage>
        <taxon>Eukaryota</taxon>
        <taxon>Metazoa</taxon>
        <taxon>Ecdysozoa</taxon>
        <taxon>Arthropoda</taxon>
        <taxon>Chelicerata</taxon>
        <taxon>Arachnida</taxon>
        <taxon>Acari</taxon>
        <taxon>Acariformes</taxon>
        <taxon>Trombidiformes</taxon>
        <taxon>Prostigmata</taxon>
        <taxon>Eupodina</taxon>
        <taxon>Eriophyoidea</taxon>
        <taxon>Eriophyidae</taxon>
        <taxon>Eriophyinae</taxon>
        <taxon>Aceriini</taxon>
        <taxon>Aceria</taxon>
    </lineage>
</organism>
<dbReference type="PANTHER" id="PTHR12459">
    <property type="entry name" value="TRANSMEMBRANE PROTEIN 135-RELATED"/>
    <property type="match status" value="1"/>
</dbReference>
<keyword evidence="4 6" id="KW-1133">Transmembrane helix</keyword>
<keyword evidence="5 6" id="KW-0472">Membrane</keyword>
<dbReference type="PANTHER" id="PTHR12459:SF15">
    <property type="entry name" value="TRANSMEMBRANE PROTEIN 135"/>
    <property type="match status" value="1"/>
</dbReference>
<accession>A0A6G1SG41</accession>
<protein>
    <submittedName>
        <fullName evidence="8">Transmembrane protein 135</fullName>
    </submittedName>
</protein>
<evidence type="ECO:0000313" key="8">
    <source>
        <dbReference type="EMBL" id="MDE49445.1"/>
    </source>
</evidence>
<dbReference type="InterPro" id="IPR026749">
    <property type="entry name" value="Tmem135"/>
</dbReference>
<feature type="transmembrane region" description="Helical" evidence="6">
    <location>
        <begin position="418"/>
        <end position="437"/>
    </location>
</feature>
<evidence type="ECO:0000256" key="1">
    <source>
        <dbReference type="ARBA" id="ARBA00004127"/>
    </source>
</evidence>
<feature type="transmembrane region" description="Helical" evidence="6">
    <location>
        <begin position="373"/>
        <end position="398"/>
    </location>
</feature>